<gene>
    <name evidence="2" type="ORF">PXEA_LOCUS30634</name>
</gene>
<sequence length="88" mass="9830">MASQATYFTAHPPNRMARTEELKHHGSDHDVHLKGSGSWSPDYSTRTTLSCLRRPTVATIVDPGGQIWQQGFRGRDDGSKTANYESRL</sequence>
<feature type="region of interest" description="Disordered" evidence="1">
    <location>
        <begin position="69"/>
        <end position="88"/>
    </location>
</feature>
<reference evidence="2" key="1">
    <citation type="submission" date="2018-11" db="EMBL/GenBank/DDBJ databases">
        <authorList>
            <consortium name="Pathogen Informatics"/>
        </authorList>
    </citation>
    <scope>NUCLEOTIDE SEQUENCE</scope>
</reference>
<evidence type="ECO:0000256" key="1">
    <source>
        <dbReference type="SAM" id="MobiDB-lite"/>
    </source>
</evidence>
<protein>
    <submittedName>
        <fullName evidence="2">Uncharacterized protein</fullName>
    </submittedName>
</protein>
<evidence type="ECO:0000313" key="3">
    <source>
        <dbReference type="Proteomes" id="UP000784294"/>
    </source>
</evidence>
<evidence type="ECO:0000313" key="2">
    <source>
        <dbReference type="EMBL" id="VEL37194.1"/>
    </source>
</evidence>
<organism evidence="2 3">
    <name type="scientific">Protopolystoma xenopodis</name>
    <dbReference type="NCBI Taxonomy" id="117903"/>
    <lineage>
        <taxon>Eukaryota</taxon>
        <taxon>Metazoa</taxon>
        <taxon>Spiralia</taxon>
        <taxon>Lophotrochozoa</taxon>
        <taxon>Platyhelminthes</taxon>
        <taxon>Monogenea</taxon>
        <taxon>Polyopisthocotylea</taxon>
        <taxon>Polystomatidea</taxon>
        <taxon>Polystomatidae</taxon>
        <taxon>Protopolystoma</taxon>
    </lineage>
</organism>
<keyword evidence="3" id="KW-1185">Reference proteome</keyword>
<comment type="caution">
    <text evidence="2">The sequence shown here is derived from an EMBL/GenBank/DDBJ whole genome shotgun (WGS) entry which is preliminary data.</text>
</comment>
<dbReference type="EMBL" id="CAAALY010254273">
    <property type="protein sequence ID" value="VEL37194.1"/>
    <property type="molecule type" value="Genomic_DNA"/>
</dbReference>
<accession>A0A448XIC9</accession>
<dbReference type="AlphaFoldDB" id="A0A448XIC9"/>
<feature type="region of interest" description="Disordered" evidence="1">
    <location>
        <begin position="22"/>
        <end position="44"/>
    </location>
</feature>
<feature type="compositionally biased region" description="Basic and acidic residues" evidence="1">
    <location>
        <begin position="22"/>
        <end position="33"/>
    </location>
</feature>
<name>A0A448XIC9_9PLAT</name>
<dbReference type="Proteomes" id="UP000784294">
    <property type="component" value="Unassembled WGS sequence"/>
</dbReference>
<proteinExistence type="predicted"/>